<feature type="compositionally biased region" description="Basic and acidic residues" evidence="1">
    <location>
        <begin position="140"/>
        <end position="151"/>
    </location>
</feature>
<feature type="region of interest" description="Disordered" evidence="1">
    <location>
        <begin position="133"/>
        <end position="158"/>
    </location>
</feature>
<evidence type="ECO:0000313" key="3">
    <source>
        <dbReference type="Proteomes" id="UP001219525"/>
    </source>
</evidence>
<evidence type="ECO:0000313" key="2">
    <source>
        <dbReference type="EMBL" id="KAJ7223454.1"/>
    </source>
</evidence>
<name>A0AAD6YM42_9AGAR</name>
<gene>
    <name evidence="2" type="ORF">GGX14DRAFT_387770</name>
</gene>
<keyword evidence="3" id="KW-1185">Reference proteome</keyword>
<dbReference type="Proteomes" id="UP001219525">
    <property type="component" value="Unassembled WGS sequence"/>
</dbReference>
<reference evidence="2" key="1">
    <citation type="submission" date="2023-03" db="EMBL/GenBank/DDBJ databases">
        <title>Massive genome expansion in bonnet fungi (Mycena s.s.) driven by repeated elements and novel gene families across ecological guilds.</title>
        <authorList>
            <consortium name="Lawrence Berkeley National Laboratory"/>
            <person name="Harder C.B."/>
            <person name="Miyauchi S."/>
            <person name="Viragh M."/>
            <person name="Kuo A."/>
            <person name="Thoen E."/>
            <person name="Andreopoulos B."/>
            <person name="Lu D."/>
            <person name="Skrede I."/>
            <person name="Drula E."/>
            <person name="Henrissat B."/>
            <person name="Morin E."/>
            <person name="Kohler A."/>
            <person name="Barry K."/>
            <person name="LaButti K."/>
            <person name="Morin E."/>
            <person name="Salamov A."/>
            <person name="Lipzen A."/>
            <person name="Mereny Z."/>
            <person name="Hegedus B."/>
            <person name="Baldrian P."/>
            <person name="Stursova M."/>
            <person name="Weitz H."/>
            <person name="Taylor A."/>
            <person name="Grigoriev I.V."/>
            <person name="Nagy L.G."/>
            <person name="Martin F."/>
            <person name="Kauserud H."/>
        </authorList>
    </citation>
    <scope>NUCLEOTIDE SEQUENCE</scope>
    <source>
        <strain evidence="2">9144</strain>
    </source>
</reference>
<evidence type="ECO:0000256" key="1">
    <source>
        <dbReference type="SAM" id="MobiDB-lite"/>
    </source>
</evidence>
<comment type="caution">
    <text evidence="2">The sequence shown here is derived from an EMBL/GenBank/DDBJ whole genome shotgun (WGS) entry which is preliminary data.</text>
</comment>
<dbReference type="EMBL" id="JARJCW010000006">
    <property type="protein sequence ID" value="KAJ7223454.1"/>
    <property type="molecule type" value="Genomic_DNA"/>
</dbReference>
<organism evidence="2 3">
    <name type="scientific">Mycena pura</name>
    <dbReference type="NCBI Taxonomy" id="153505"/>
    <lineage>
        <taxon>Eukaryota</taxon>
        <taxon>Fungi</taxon>
        <taxon>Dikarya</taxon>
        <taxon>Basidiomycota</taxon>
        <taxon>Agaricomycotina</taxon>
        <taxon>Agaricomycetes</taxon>
        <taxon>Agaricomycetidae</taxon>
        <taxon>Agaricales</taxon>
        <taxon>Marasmiineae</taxon>
        <taxon>Mycenaceae</taxon>
        <taxon>Mycena</taxon>
    </lineage>
</organism>
<sequence length="223" mass="24853">MSTTVVPHIGMASDEIPLGFKHLAGNVACRHVLEHLNPDESHCASRGVPLPDREKIPAVSMRVTSEVKVGADAVFPKPLHPIESSWSTSSLRRSKADHIGDICREADDSDRDPNAWIEIMAPTQLLPRLHRRQRKYSRGAKSDGEKFKRQLDSNGRAKGCGRKLSETFKCTLRLPMSYKKVLHQKSTERHASTGDTRLWSDDVNALEVSRSATVGGKWEIRAV</sequence>
<proteinExistence type="predicted"/>
<accession>A0AAD6YM42</accession>
<dbReference type="AlphaFoldDB" id="A0AAD6YM42"/>
<protein>
    <submittedName>
        <fullName evidence="2">Uncharacterized protein</fullName>
    </submittedName>
</protein>